<dbReference type="AlphaFoldDB" id="A0A563ETC7"/>
<accession>A0A563ETC7</accession>
<dbReference type="Proteomes" id="UP000316639">
    <property type="component" value="Unassembled WGS sequence"/>
</dbReference>
<evidence type="ECO:0000313" key="2">
    <source>
        <dbReference type="EMBL" id="TWP50926.1"/>
    </source>
</evidence>
<dbReference type="Gene3D" id="1.10.1780.10">
    <property type="entry name" value="Clp, N-terminal domain"/>
    <property type="match status" value="1"/>
</dbReference>
<dbReference type="SUPFAM" id="SSF81923">
    <property type="entry name" value="Double Clp-N motif"/>
    <property type="match status" value="1"/>
</dbReference>
<dbReference type="InterPro" id="IPR036628">
    <property type="entry name" value="Clp_N_dom_sf"/>
</dbReference>
<proteinExistence type="predicted"/>
<comment type="caution">
    <text evidence="2">The sequence shown here is derived from an EMBL/GenBank/DDBJ whole genome shotgun (WGS) entry which is preliminary data.</text>
</comment>
<reference evidence="2 3" key="1">
    <citation type="submission" date="2019-07" db="EMBL/GenBank/DDBJ databases">
        <title>Lentzea xizangensis sp. nov., isolated from Qinghai-Tibetan Plateau Soils.</title>
        <authorList>
            <person name="Huang J."/>
        </authorList>
    </citation>
    <scope>NUCLEOTIDE SEQUENCE [LARGE SCALE GENOMIC DNA]</scope>
    <source>
        <strain evidence="2 3">FXJ1.1311</strain>
    </source>
</reference>
<feature type="domain" description="Clp R" evidence="1">
    <location>
        <begin position="14"/>
        <end position="106"/>
    </location>
</feature>
<evidence type="ECO:0000313" key="3">
    <source>
        <dbReference type="Proteomes" id="UP000316639"/>
    </source>
</evidence>
<dbReference type="Pfam" id="PF02861">
    <property type="entry name" value="Clp_N"/>
    <property type="match status" value="1"/>
</dbReference>
<sequence>MYLASTTWFASANRRAFDIAQEQDAPVGIDHLVLGLLDCQEGVAVHVLTALGVDVAALRTELQRPAAATPGELRMSQEASDLMPRMMDEHTTRIGTPQLLMAVLRQGYPPLVSRGVTLERAQAEIARQLADPSVPEAHEFAGTDS</sequence>
<organism evidence="2 3">
    <name type="scientific">Lentzea tibetensis</name>
    <dbReference type="NCBI Taxonomy" id="2591470"/>
    <lineage>
        <taxon>Bacteria</taxon>
        <taxon>Bacillati</taxon>
        <taxon>Actinomycetota</taxon>
        <taxon>Actinomycetes</taxon>
        <taxon>Pseudonocardiales</taxon>
        <taxon>Pseudonocardiaceae</taxon>
        <taxon>Lentzea</taxon>
    </lineage>
</organism>
<dbReference type="RefSeq" id="WP_146353175.1">
    <property type="nucleotide sequence ID" value="NZ_VOBR01000010.1"/>
</dbReference>
<name>A0A563ETC7_9PSEU</name>
<evidence type="ECO:0000259" key="1">
    <source>
        <dbReference type="Pfam" id="PF02861"/>
    </source>
</evidence>
<gene>
    <name evidence="2" type="ORF">FKR81_17770</name>
</gene>
<dbReference type="EMBL" id="VOBR01000010">
    <property type="protein sequence ID" value="TWP50926.1"/>
    <property type="molecule type" value="Genomic_DNA"/>
</dbReference>
<dbReference type="InterPro" id="IPR004176">
    <property type="entry name" value="Clp_R_N"/>
</dbReference>
<protein>
    <recommendedName>
        <fullName evidence="1">Clp R domain-containing protein</fullName>
    </recommendedName>
</protein>
<keyword evidence="3" id="KW-1185">Reference proteome</keyword>